<feature type="region of interest" description="Disordered" evidence="1">
    <location>
        <begin position="386"/>
        <end position="413"/>
    </location>
</feature>
<feature type="domain" description="Peptidase S12 Pab87-related C-terminal" evidence="4">
    <location>
        <begin position="410"/>
        <end position="506"/>
    </location>
</feature>
<feature type="compositionally biased region" description="Basic and acidic residues" evidence="1">
    <location>
        <begin position="388"/>
        <end position="407"/>
    </location>
</feature>
<sequence length="604" mass="67468">MKRLLSLLLSLASLNAVAQQKPATADPRFNDLDTTMQRVIKNWNVAGFAVAVVEKNKVVYAKGFGYRDVEKKLPVTANTLFPIGSVTKSFTTSLIGQLEAEGKLNIDKPVNAFMPSLRFYNNDMNNSINLKDMMSHRTGLPRHDISWYLFNTNARDSILQRIQYQEPTKTVREAWQYNNFMFTAQGGIVEKLTGKTWEQNVEEKLFKPLGMNTSNTTIPELEESKEPSLGYELDASGKIKKMEYFHINGMAPAGAINSSANEMANYLIAWINGGKFNGKEVIPSQFAQQAITSQMVMGGGLPSKAKPDLHFASYGFGWMLASYKGHYRVEHGGNIDGFSASACFFPTDSIGIVVLSNQNGSAVPSIVRNILSDKLLTLKYTDWNSEMRSNRDKSEEQQKKMEKESKVPKGKVHPTTHPLSDFAGIYSNPGYGTLKIYTKNDSLFASGVKKGMWLKHNNYDIFDIYIHNLNSPIDTANKMQSSIQFQMNTAGDIESFSSVLEAGLKPLVFTKGIEAKAIDSKELQKYTGEYSLNEAAVKVYIKENKTLYVFLPGQPEYELVPLGKDRFSIKALIGYSLQFAVTSDRKVTELVFIQPNGNFAAKKK</sequence>
<dbReference type="RefSeq" id="WP_131597027.1">
    <property type="nucleotide sequence ID" value="NZ_SJSL01000004.1"/>
</dbReference>
<reference evidence="5 6" key="1">
    <citation type="submission" date="2019-02" db="EMBL/GenBank/DDBJ databases">
        <title>Pedobacter sp. RP-1-14 sp. nov., isolated from Arctic soil.</title>
        <authorList>
            <person name="Dahal R.H."/>
        </authorList>
    </citation>
    <scope>NUCLEOTIDE SEQUENCE [LARGE SCALE GENOMIC DNA]</scope>
    <source>
        <strain evidence="5 6">RP-1-14</strain>
    </source>
</reference>
<keyword evidence="5" id="KW-0378">Hydrolase</keyword>
<feature type="domain" description="Beta-lactamase-related" evidence="3">
    <location>
        <begin position="38"/>
        <end position="369"/>
    </location>
</feature>
<dbReference type="InterPro" id="IPR012338">
    <property type="entry name" value="Beta-lactam/transpept-like"/>
</dbReference>
<dbReference type="GO" id="GO:0016787">
    <property type="term" value="F:hydrolase activity"/>
    <property type="evidence" value="ECO:0007669"/>
    <property type="project" value="UniProtKB-KW"/>
</dbReference>
<evidence type="ECO:0000313" key="6">
    <source>
        <dbReference type="Proteomes" id="UP000293347"/>
    </source>
</evidence>
<accession>A0A4R0NHV1</accession>
<feature type="signal peptide" evidence="2">
    <location>
        <begin position="1"/>
        <end position="18"/>
    </location>
</feature>
<protein>
    <submittedName>
        <fullName evidence="5">Serine hydrolase</fullName>
    </submittedName>
</protein>
<proteinExistence type="predicted"/>
<keyword evidence="2" id="KW-0732">Signal</keyword>
<evidence type="ECO:0000259" key="3">
    <source>
        <dbReference type="Pfam" id="PF00144"/>
    </source>
</evidence>
<dbReference type="Pfam" id="PF11954">
    <property type="entry name" value="DUF3471"/>
    <property type="match status" value="1"/>
</dbReference>
<dbReference type="Gene3D" id="2.40.128.600">
    <property type="match status" value="1"/>
</dbReference>
<evidence type="ECO:0000256" key="2">
    <source>
        <dbReference type="SAM" id="SignalP"/>
    </source>
</evidence>
<gene>
    <name evidence="5" type="ORF">EZ437_15775</name>
</gene>
<name>A0A4R0NHV1_9SPHI</name>
<evidence type="ECO:0000313" key="5">
    <source>
        <dbReference type="EMBL" id="TCD00172.1"/>
    </source>
</evidence>
<dbReference type="Proteomes" id="UP000293347">
    <property type="component" value="Unassembled WGS sequence"/>
</dbReference>
<dbReference type="OrthoDB" id="1522765at2"/>
<dbReference type="PANTHER" id="PTHR46825:SF15">
    <property type="entry name" value="BETA-LACTAMASE-RELATED DOMAIN-CONTAINING PROTEIN"/>
    <property type="match status" value="1"/>
</dbReference>
<keyword evidence="6" id="KW-1185">Reference proteome</keyword>
<evidence type="ECO:0000259" key="4">
    <source>
        <dbReference type="Pfam" id="PF11954"/>
    </source>
</evidence>
<dbReference type="InterPro" id="IPR001466">
    <property type="entry name" value="Beta-lactam-related"/>
</dbReference>
<evidence type="ECO:0000256" key="1">
    <source>
        <dbReference type="SAM" id="MobiDB-lite"/>
    </source>
</evidence>
<feature type="chain" id="PRO_5020569160" evidence="2">
    <location>
        <begin position="19"/>
        <end position="604"/>
    </location>
</feature>
<dbReference type="PANTHER" id="PTHR46825">
    <property type="entry name" value="D-ALANYL-D-ALANINE-CARBOXYPEPTIDASE/ENDOPEPTIDASE AMPH"/>
    <property type="match status" value="1"/>
</dbReference>
<dbReference type="Pfam" id="PF00144">
    <property type="entry name" value="Beta-lactamase"/>
    <property type="match status" value="1"/>
</dbReference>
<dbReference type="InterPro" id="IPR050491">
    <property type="entry name" value="AmpC-like"/>
</dbReference>
<organism evidence="5 6">
    <name type="scientific">Pedobacter psychroterrae</name>
    <dbReference type="NCBI Taxonomy" id="2530453"/>
    <lineage>
        <taxon>Bacteria</taxon>
        <taxon>Pseudomonadati</taxon>
        <taxon>Bacteroidota</taxon>
        <taxon>Sphingobacteriia</taxon>
        <taxon>Sphingobacteriales</taxon>
        <taxon>Sphingobacteriaceae</taxon>
        <taxon>Pedobacter</taxon>
    </lineage>
</organism>
<dbReference type="InterPro" id="IPR021860">
    <property type="entry name" value="Peptidase_S12_Pab87-rel_C"/>
</dbReference>
<dbReference type="AlphaFoldDB" id="A0A4R0NHV1"/>
<comment type="caution">
    <text evidence="5">The sequence shown here is derived from an EMBL/GenBank/DDBJ whole genome shotgun (WGS) entry which is preliminary data.</text>
</comment>
<dbReference type="EMBL" id="SJSL01000004">
    <property type="protein sequence ID" value="TCD00172.1"/>
    <property type="molecule type" value="Genomic_DNA"/>
</dbReference>
<dbReference type="SUPFAM" id="SSF56601">
    <property type="entry name" value="beta-lactamase/transpeptidase-like"/>
    <property type="match status" value="1"/>
</dbReference>
<dbReference type="Gene3D" id="3.40.710.10">
    <property type="entry name" value="DD-peptidase/beta-lactamase superfamily"/>
    <property type="match status" value="1"/>
</dbReference>